<dbReference type="EC" id="1.3.1.76" evidence="2"/>
<dbReference type="Pfam" id="PF13241">
    <property type="entry name" value="NAD_binding_7"/>
    <property type="match status" value="1"/>
</dbReference>
<accession>A0ABS6DXG9</accession>
<evidence type="ECO:0000256" key="2">
    <source>
        <dbReference type="ARBA" id="ARBA00012400"/>
    </source>
</evidence>
<dbReference type="Pfam" id="PF14824">
    <property type="entry name" value="Sirohm_synth_M"/>
    <property type="match status" value="1"/>
</dbReference>
<dbReference type="Proteomes" id="UP001196301">
    <property type="component" value="Unassembled WGS sequence"/>
</dbReference>
<dbReference type="NCBIfam" id="TIGR01470">
    <property type="entry name" value="cysG_Nterm"/>
    <property type="match status" value="1"/>
</dbReference>
<comment type="pathway">
    <text evidence="1">Porphyrin-containing compound metabolism; siroheme biosynthesis; sirohydrochlorin from precorrin-2: step 1/1.</text>
</comment>
<evidence type="ECO:0000313" key="7">
    <source>
        <dbReference type="EMBL" id="MBU5336108.1"/>
    </source>
</evidence>
<feature type="domain" description="Siroheme synthase central" evidence="6">
    <location>
        <begin position="116"/>
        <end position="142"/>
    </location>
</feature>
<name>A0ABS6DXG9_9FIRM</name>
<sequence length="191" mass="22041">MLYPINLNIQNMKITIIGGGKVAYRKVTNFLDFGKKVTVVSKEFVDEFSEIKDKIEMIYDEYNERYIEDSFVVVAATNNKEINHKIGTYCNEKGKLVNVVDDKNISNFTVPSYVKRGELLLSISTGGNSPSLSAKIKKELEETYDESYEEYIELLGLARKRIIEENKDIRERRKKIKALIELSVDELKEKI</sequence>
<dbReference type="EMBL" id="JAHLOQ010000014">
    <property type="protein sequence ID" value="MBU5336108.1"/>
    <property type="molecule type" value="Genomic_DNA"/>
</dbReference>
<evidence type="ECO:0000256" key="4">
    <source>
        <dbReference type="ARBA" id="ARBA00023027"/>
    </source>
</evidence>
<evidence type="ECO:0000259" key="6">
    <source>
        <dbReference type="Pfam" id="PF14824"/>
    </source>
</evidence>
<gene>
    <name evidence="7" type="ORF">KQI20_06620</name>
</gene>
<dbReference type="RefSeq" id="WP_216569234.1">
    <property type="nucleotide sequence ID" value="NZ_JAHLOQ010000014.1"/>
</dbReference>
<dbReference type="InterPro" id="IPR006367">
    <property type="entry name" value="Sirohaem_synthase_N"/>
</dbReference>
<comment type="caution">
    <text evidence="7">The sequence shown here is derived from an EMBL/GenBank/DDBJ whole genome shotgun (WGS) entry which is preliminary data.</text>
</comment>
<proteinExistence type="predicted"/>
<evidence type="ECO:0000256" key="3">
    <source>
        <dbReference type="ARBA" id="ARBA00023002"/>
    </source>
</evidence>
<evidence type="ECO:0000256" key="1">
    <source>
        <dbReference type="ARBA" id="ARBA00005010"/>
    </source>
</evidence>
<protein>
    <recommendedName>
        <fullName evidence="2">precorrin-2 dehydrogenase</fullName>
        <ecNumber evidence="2">1.3.1.76</ecNumber>
    </recommendedName>
</protein>
<organism evidence="7 8">
    <name type="scientific">Intestinibacter bartlettii</name>
    <dbReference type="NCBI Taxonomy" id="261299"/>
    <lineage>
        <taxon>Bacteria</taxon>
        <taxon>Bacillati</taxon>
        <taxon>Bacillota</taxon>
        <taxon>Clostridia</taxon>
        <taxon>Peptostreptococcales</taxon>
        <taxon>Peptostreptococcaceae</taxon>
        <taxon>Intestinibacter</taxon>
    </lineage>
</organism>
<reference evidence="7 8" key="1">
    <citation type="submission" date="2021-06" db="EMBL/GenBank/DDBJ databases">
        <authorList>
            <person name="Sun Q."/>
            <person name="Li D."/>
        </authorList>
    </citation>
    <scope>NUCLEOTIDE SEQUENCE [LARGE SCALE GENOMIC DNA]</scope>
    <source>
        <strain evidence="7 8">N19</strain>
    </source>
</reference>
<dbReference type="InterPro" id="IPR028281">
    <property type="entry name" value="Sirohaem_synthase_central"/>
</dbReference>
<keyword evidence="5" id="KW-0627">Porphyrin biosynthesis</keyword>
<dbReference type="PANTHER" id="PTHR35330:SF1">
    <property type="entry name" value="SIROHEME BIOSYNTHESIS PROTEIN MET8"/>
    <property type="match status" value="1"/>
</dbReference>
<keyword evidence="8" id="KW-1185">Reference proteome</keyword>
<dbReference type="PANTHER" id="PTHR35330">
    <property type="entry name" value="SIROHEME BIOSYNTHESIS PROTEIN MET8"/>
    <property type="match status" value="1"/>
</dbReference>
<evidence type="ECO:0000256" key="5">
    <source>
        <dbReference type="ARBA" id="ARBA00023244"/>
    </source>
</evidence>
<evidence type="ECO:0000313" key="8">
    <source>
        <dbReference type="Proteomes" id="UP001196301"/>
    </source>
</evidence>
<dbReference type="InterPro" id="IPR028161">
    <property type="entry name" value="Met8-like"/>
</dbReference>
<keyword evidence="3" id="KW-0560">Oxidoreductase</keyword>
<keyword evidence="4" id="KW-0520">NAD</keyword>